<evidence type="ECO:0000313" key="4">
    <source>
        <dbReference type="Proteomes" id="UP001178148"/>
    </source>
</evidence>
<dbReference type="Pfam" id="PF08238">
    <property type="entry name" value="Sel1"/>
    <property type="match status" value="2"/>
</dbReference>
<dbReference type="Proteomes" id="UP001178148">
    <property type="component" value="Unassembled WGS sequence"/>
</dbReference>
<dbReference type="InterPro" id="IPR050767">
    <property type="entry name" value="Sel1_AlgK"/>
</dbReference>
<dbReference type="PANTHER" id="PTHR11102:SF160">
    <property type="entry name" value="ERAD-ASSOCIATED E3 UBIQUITIN-PROTEIN LIGASE COMPONENT HRD3"/>
    <property type="match status" value="1"/>
</dbReference>
<sequence>MRQLTKLLLILLLPSIVYAGLNSDEEERALEGINYFKNMEYDKAVPLLRCASKKQHPEAEYCLGEMYYAALGGLEESHISTLRWRLASAKHGFPKAQGKLANMYLHGCGTSQNRIEAFAWKEIAKLHNVESIMDGEVKLEESEKVAISIRVNVLWRELYADNLEVANKKSVADGIKAFNDSQYGVAAELLKAPASLGDKGAQYYLGTMFLNGTGPIPRNIVTAFKMISDSAWKGFFKAQVELGEMYYKKNSAVGCAWLNVAVRNGGGSVEGCAWLNVAVINGGDEELQRLTEAKIDRLTAVEQREVEELTNKILCEIEKRSRVNDDSTQNLLAQEISEEDTTYNNGGEGQKYVEASDFRAVSDENADTDISEGGNIEGSLIGDDSIANSCVVEEANLTLRSPYSVKSMGAVNDIDDYDAHFGEKRDNDALGSADNLESMGALNDLDRYDAHFGEKRDNYALESANNLGVLNNMEDYLAQFGEEEENDGSVFADNSESTNGSLTGVEVAETKSESGDDSGNGDESIDDSCSELGEDSKYETAMSEGSLEIIGSNKGVDDFDSIKKHLPEEVTVAKNKSGNGVIDGSRAELDEDQKYETVISEDSLAFIDPNSRDKCENCHGNSYVDLGCVVPEDRETEFGDNDVTSMLDECSIEEEILKNPKKCK</sequence>
<protein>
    <submittedName>
        <fullName evidence="3">Tetratricopeptide repeat protein</fullName>
    </submittedName>
</protein>
<dbReference type="PANTHER" id="PTHR11102">
    <property type="entry name" value="SEL-1-LIKE PROTEIN"/>
    <property type="match status" value="1"/>
</dbReference>
<proteinExistence type="predicted"/>
<feature type="chain" id="PRO_5041647017" evidence="2">
    <location>
        <begin position="20"/>
        <end position="664"/>
    </location>
</feature>
<comment type="caution">
    <text evidence="3">The sequence shown here is derived from an EMBL/GenBank/DDBJ whole genome shotgun (WGS) entry which is preliminary data.</text>
</comment>
<feature type="region of interest" description="Disordered" evidence="1">
    <location>
        <begin position="485"/>
        <end position="531"/>
    </location>
</feature>
<dbReference type="InterPro" id="IPR006597">
    <property type="entry name" value="Sel1-like"/>
</dbReference>
<evidence type="ECO:0000256" key="1">
    <source>
        <dbReference type="SAM" id="MobiDB-lite"/>
    </source>
</evidence>
<dbReference type="AlphaFoldDB" id="A0AA90SSF5"/>
<evidence type="ECO:0000313" key="3">
    <source>
        <dbReference type="EMBL" id="MDP0588389.1"/>
    </source>
</evidence>
<feature type="signal peptide" evidence="2">
    <location>
        <begin position="1"/>
        <end position="19"/>
    </location>
</feature>
<dbReference type="InterPro" id="IPR011990">
    <property type="entry name" value="TPR-like_helical_dom_sf"/>
</dbReference>
<keyword evidence="2" id="KW-0732">Signal</keyword>
<reference evidence="3 4" key="1">
    <citation type="journal article" date="2023" name="bioRxiv">
        <title>An intranuclear bacterial parasite of deep-sea mussels expresses apoptosis inhibitors acquired from its host.</title>
        <authorList>
            <person name="Gonzalez Porras M.A."/>
            <person name="Assie A."/>
            <person name="Tietjen M."/>
            <person name="Violette M."/>
            <person name="Kleiner M."/>
            <person name="Gruber-Vodicka H."/>
            <person name="Dubilier N."/>
            <person name="Leisch N."/>
        </authorList>
    </citation>
    <scope>NUCLEOTIDE SEQUENCE [LARGE SCALE GENOMIC DNA]</scope>
    <source>
        <strain evidence="3">IAP13</strain>
    </source>
</reference>
<dbReference type="EMBL" id="JASXSV010000004">
    <property type="protein sequence ID" value="MDP0588389.1"/>
    <property type="molecule type" value="Genomic_DNA"/>
</dbReference>
<keyword evidence="4" id="KW-1185">Reference proteome</keyword>
<feature type="compositionally biased region" description="Polar residues" evidence="1">
    <location>
        <begin position="492"/>
        <end position="502"/>
    </location>
</feature>
<feature type="compositionally biased region" description="Acidic residues" evidence="1">
    <location>
        <begin position="515"/>
        <end position="531"/>
    </location>
</feature>
<name>A0AA90SSF5_9GAMM</name>
<dbReference type="SMART" id="SM00671">
    <property type="entry name" value="SEL1"/>
    <property type="match status" value="4"/>
</dbReference>
<organism evidence="3 4">
    <name type="scientific">Candidatus Endonucleibacter bathymodioli</name>
    <dbReference type="NCBI Taxonomy" id="539814"/>
    <lineage>
        <taxon>Bacteria</taxon>
        <taxon>Pseudomonadati</taxon>
        <taxon>Pseudomonadota</taxon>
        <taxon>Gammaproteobacteria</taxon>
        <taxon>Oceanospirillales</taxon>
        <taxon>Endozoicomonadaceae</taxon>
        <taxon>Candidatus Endonucleibacter</taxon>
    </lineage>
</organism>
<evidence type="ECO:0000256" key="2">
    <source>
        <dbReference type="SAM" id="SignalP"/>
    </source>
</evidence>
<dbReference type="SUPFAM" id="SSF81901">
    <property type="entry name" value="HCP-like"/>
    <property type="match status" value="2"/>
</dbReference>
<dbReference type="Gene3D" id="1.25.40.10">
    <property type="entry name" value="Tetratricopeptide repeat domain"/>
    <property type="match status" value="2"/>
</dbReference>
<accession>A0AA90SSF5</accession>
<gene>
    <name evidence="3" type="ORF">QS748_04040</name>
</gene>